<feature type="transmembrane region" description="Helical" evidence="7">
    <location>
        <begin position="159"/>
        <end position="177"/>
    </location>
</feature>
<dbReference type="AlphaFoldDB" id="A0A0S4TDC7"/>
<feature type="transmembrane region" description="Helical" evidence="7">
    <location>
        <begin position="440"/>
        <end position="464"/>
    </location>
</feature>
<evidence type="ECO:0000259" key="8">
    <source>
        <dbReference type="PROSITE" id="PS50850"/>
    </source>
</evidence>
<reference evidence="9" key="2">
    <citation type="submission" date="2015-08" db="EMBL/GenBank/DDBJ databases">
        <authorList>
            <person name="Babu N.S."/>
            <person name="Beckwith C.J."/>
            <person name="Beseler K.G."/>
            <person name="Brison A."/>
            <person name="Carone J.V."/>
            <person name="Caskin T.P."/>
            <person name="Diamond M."/>
            <person name="Durham M.E."/>
            <person name="Foxe J.M."/>
            <person name="Go M."/>
            <person name="Henderson B.A."/>
            <person name="Jones I.B."/>
            <person name="McGettigan J.A."/>
            <person name="Micheletti S.J."/>
            <person name="Nasrallah M.E."/>
            <person name="Ortiz D."/>
            <person name="Piller C.R."/>
            <person name="Privatt S.R."/>
            <person name="Schneider S.L."/>
            <person name="Sharp S."/>
            <person name="Smith T.C."/>
            <person name="Stanton J.D."/>
            <person name="Ullery H.E."/>
            <person name="Wilson R.J."/>
            <person name="Serrano M.G."/>
            <person name="Buck G."/>
            <person name="Lee V."/>
            <person name="Wang Y."/>
            <person name="Carvalho R."/>
            <person name="Voegtly L."/>
            <person name="Shi R."/>
            <person name="Duckworth R."/>
            <person name="Johnson A."/>
            <person name="Loviza R."/>
            <person name="Walstead R."/>
            <person name="Shah Z."/>
            <person name="Kiflezghi M."/>
            <person name="Wade K."/>
            <person name="Ball S.L."/>
            <person name="Bradley K.W."/>
            <person name="Asai D.J."/>
            <person name="Bowman C.A."/>
            <person name="Russell D.A."/>
            <person name="Pope W.H."/>
            <person name="Jacobs-Sera D."/>
            <person name="Hendrix R.W."/>
            <person name="Hatfull G.F."/>
        </authorList>
    </citation>
    <scope>NUCLEOTIDE SEQUENCE [LARGE SCALE GENOMIC DNA]</scope>
</reference>
<name>A0A0S4TDC7_CRYHO</name>
<dbReference type="PANTHER" id="PTHR23505">
    <property type="entry name" value="SPINSTER"/>
    <property type="match status" value="1"/>
</dbReference>
<feature type="transmembrane region" description="Helical" evidence="7">
    <location>
        <begin position="476"/>
        <end position="501"/>
    </location>
</feature>
<feature type="transmembrane region" description="Helical" evidence="7">
    <location>
        <begin position="61"/>
        <end position="83"/>
    </location>
</feature>
<dbReference type="GO" id="GO:0022857">
    <property type="term" value="F:transmembrane transporter activity"/>
    <property type="evidence" value="ECO:0007669"/>
    <property type="project" value="InterPro"/>
</dbReference>
<dbReference type="InterPro" id="IPR020846">
    <property type="entry name" value="MFS_dom"/>
</dbReference>
<dbReference type="EMBL" id="LN877948">
    <property type="protein sequence ID" value="CUV04500.1"/>
    <property type="molecule type" value="Genomic_DNA"/>
</dbReference>
<evidence type="ECO:0000256" key="4">
    <source>
        <dbReference type="ARBA" id="ARBA00022989"/>
    </source>
</evidence>
<dbReference type="EMBL" id="JTAI01000039">
    <property type="protein sequence ID" value="PPS95041.1"/>
    <property type="molecule type" value="Genomic_DNA"/>
</dbReference>
<dbReference type="GO" id="GO:0016020">
    <property type="term" value="C:membrane"/>
    <property type="evidence" value="ECO:0007669"/>
    <property type="project" value="UniProtKB-SubCell"/>
</dbReference>
<dbReference type="InterPro" id="IPR044770">
    <property type="entry name" value="MFS_spinster-like"/>
</dbReference>
<evidence type="ECO:0000313" key="10">
    <source>
        <dbReference type="EMBL" id="PPS95041.1"/>
    </source>
</evidence>
<evidence type="ECO:0000313" key="11">
    <source>
        <dbReference type="Proteomes" id="UP001429100"/>
    </source>
</evidence>
<feature type="transmembrane region" description="Helical" evidence="7">
    <location>
        <begin position="103"/>
        <end position="123"/>
    </location>
</feature>
<keyword evidence="2" id="KW-0813">Transport</keyword>
<keyword evidence="4 7" id="KW-1133">Transmembrane helix</keyword>
<evidence type="ECO:0000256" key="7">
    <source>
        <dbReference type="SAM" id="Phobius"/>
    </source>
</evidence>
<evidence type="ECO:0000256" key="6">
    <source>
        <dbReference type="ARBA" id="ARBA00024338"/>
    </source>
</evidence>
<evidence type="ECO:0000256" key="2">
    <source>
        <dbReference type="ARBA" id="ARBA00022448"/>
    </source>
</evidence>
<feature type="transmembrane region" description="Helical" evidence="7">
    <location>
        <begin position="342"/>
        <end position="364"/>
    </location>
</feature>
<feature type="transmembrane region" description="Helical" evidence="7">
    <location>
        <begin position="412"/>
        <end position="434"/>
    </location>
</feature>
<dbReference type="VEuPathDB" id="CryptoDB:ChTU502y2012_418g0345"/>
<dbReference type="PROSITE" id="PS50850">
    <property type="entry name" value="MFS"/>
    <property type="match status" value="1"/>
</dbReference>
<organism evidence="9">
    <name type="scientific">Cryptosporidium hominis</name>
    <dbReference type="NCBI Taxonomy" id="237895"/>
    <lineage>
        <taxon>Eukaryota</taxon>
        <taxon>Sar</taxon>
        <taxon>Alveolata</taxon>
        <taxon>Apicomplexa</taxon>
        <taxon>Conoidasida</taxon>
        <taxon>Coccidia</taxon>
        <taxon>Eucoccidiorida</taxon>
        <taxon>Eimeriorina</taxon>
        <taxon>Cryptosporidiidae</taxon>
        <taxon>Cryptosporidium</taxon>
    </lineage>
</organism>
<dbReference type="Gene3D" id="1.20.1250.20">
    <property type="entry name" value="MFS general substrate transporter like domains"/>
    <property type="match status" value="1"/>
</dbReference>
<keyword evidence="3 7" id="KW-0812">Transmembrane</keyword>
<feature type="transmembrane region" description="Helical" evidence="7">
    <location>
        <begin position="525"/>
        <end position="550"/>
    </location>
</feature>
<comment type="similarity">
    <text evidence="6">Belongs to the major facilitator superfamily. Spinster (TC 2.A.1.49) family.</text>
</comment>
<dbReference type="Proteomes" id="UP001429100">
    <property type="component" value="Unassembled WGS sequence"/>
</dbReference>
<evidence type="ECO:0000256" key="3">
    <source>
        <dbReference type="ARBA" id="ARBA00022692"/>
    </source>
</evidence>
<protein>
    <recommendedName>
        <fullName evidence="8">Major facilitator superfamily (MFS) profile domain-containing protein</fullName>
    </recommendedName>
</protein>
<accession>A0A0S4TDC7</accession>
<evidence type="ECO:0000313" key="9">
    <source>
        <dbReference type="EMBL" id="CUV04500.1"/>
    </source>
</evidence>
<feature type="transmembrane region" description="Helical" evidence="7">
    <location>
        <begin position="189"/>
        <end position="208"/>
    </location>
</feature>
<evidence type="ECO:0000256" key="1">
    <source>
        <dbReference type="ARBA" id="ARBA00004141"/>
    </source>
</evidence>
<proteinExistence type="inferred from homology"/>
<dbReference type="InterPro" id="IPR011701">
    <property type="entry name" value="MFS"/>
</dbReference>
<dbReference type="OrthoDB" id="6770063at2759"/>
<feature type="domain" description="Major facilitator superfamily (MFS) profile" evidence="8">
    <location>
        <begin position="65"/>
        <end position="541"/>
    </location>
</feature>
<dbReference type="Pfam" id="PF07690">
    <property type="entry name" value="MFS_1"/>
    <property type="match status" value="1"/>
</dbReference>
<dbReference type="VEuPathDB" id="CryptoDB:Chro.20159"/>
<dbReference type="VEuPathDB" id="CryptoDB:CHUDEA2_1450"/>
<reference evidence="10 11" key="3">
    <citation type="submission" date="2017-10" db="EMBL/GenBank/DDBJ databases">
        <title>Consistent, comparative and evidence-based genome annotation and re-annotation for the closely-related species, Cryptosporidium parvum, C. hominis and C. tyzzeri.</title>
        <authorList>
            <person name="Baptista R.P."/>
            <person name="Li Y."/>
            <person name="Sateriale A."/>
            <person name="Striepen B."/>
            <person name="Kissinger J.C."/>
        </authorList>
    </citation>
    <scope>NUCLEOTIDE SEQUENCE [LARGE SCALE GENOMIC DNA]</scope>
    <source>
        <strain evidence="10">30976</strain>
    </source>
</reference>
<evidence type="ECO:0000256" key="5">
    <source>
        <dbReference type="ARBA" id="ARBA00023136"/>
    </source>
</evidence>
<dbReference type="InterPro" id="IPR036259">
    <property type="entry name" value="MFS_trans_sf"/>
</dbReference>
<sequence length="574" mass="64212">MEVEANSNNYYLSVMRRSSRRTSFPTLQGLYVSLFEGEITNDGLDFSISNKNAGKEFNPKLIKITFLLSILISTILCLDHGFVACNLENIEKSFGVGYAQSSFIGSMVYMGFLIGCLLTGLFLPVLKSKVLLIGSLVCVAISGIYSSKSLTLAEIYASRFFIGFFQAFSIVYLPLWVERFSPQSNTTTWLAYQQLFSMIGVFFGYLLGGVLTCFTAEDINIYYMSLSEKISSLFVSWRGPFIIQSALIIPIIIVLIFIPGEILDVGDQERLSEVEYSKTTGLLVSGVDLRRSTNDNLLPDESNSNKRNSKLRRSSILIIPSQSIGPNSSKSFEVREICTNPIFMFSTFAVCGVYCFTTCTLFWLNQYFVEVIKVDRITSVFSVACIYLSGPTLGVYIGGITGDLINDRHPNGFGFILTLCTLLSFIGFIISMAVVRTCSYISFFWGMIIILFFLTSTLPMSIIVIMKSVSSKTRQLASAIAQFCFNLVGFLLSPVIIGIIMDVIEYFPFGALKRRYNPIEVGVKIMLYISLPTFFFYSLATFCSYFNCLISPKLTQKKIIIANQSDIPKQLFIK</sequence>
<reference evidence="10 11" key="1">
    <citation type="submission" date="2014-11" db="EMBL/GenBank/DDBJ databases">
        <title>Comparative genomic analysis of Cryptosporidium hominis reveals occurrence of genetic recombination in virulent subtypes.</title>
        <authorList>
            <person name="Guo Y."/>
            <person name="Tang K."/>
            <person name="Frace M."/>
            <person name="Li N."/>
            <person name="Roellig D.M."/>
            <person name="Sammons S."/>
            <person name="Knipe K."/>
            <person name="Rowe L."/>
            <person name="Feng Y."/>
            <person name="Xiao L."/>
        </authorList>
    </citation>
    <scope>NUCLEOTIDE SEQUENCE [LARGE SCALE GENOMIC DNA]</scope>
    <source>
        <strain evidence="10">30976</strain>
    </source>
</reference>
<feature type="transmembrane region" description="Helical" evidence="7">
    <location>
        <begin position="376"/>
        <end position="400"/>
    </location>
</feature>
<dbReference type="Proteomes" id="UP000199752">
    <property type="component" value="Chromosome 2"/>
</dbReference>
<keyword evidence="5 7" id="KW-0472">Membrane</keyword>
<comment type="subcellular location">
    <subcellularLocation>
        <location evidence="1">Membrane</location>
        <topology evidence="1">Multi-pass membrane protein</topology>
    </subcellularLocation>
</comment>
<feature type="transmembrane region" description="Helical" evidence="7">
    <location>
        <begin position="130"/>
        <end position="147"/>
    </location>
</feature>
<dbReference type="PANTHER" id="PTHR23505:SF9">
    <property type="entry name" value="PROTEIN, PUTATIVE-RELATED"/>
    <property type="match status" value="1"/>
</dbReference>
<dbReference type="SUPFAM" id="SSF103473">
    <property type="entry name" value="MFS general substrate transporter"/>
    <property type="match status" value="1"/>
</dbReference>
<keyword evidence="11" id="KW-1185">Reference proteome</keyword>
<feature type="transmembrane region" description="Helical" evidence="7">
    <location>
        <begin position="241"/>
        <end position="263"/>
    </location>
</feature>
<dbReference type="VEuPathDB" id="CryptoDB:GY17_00002095"/>
<gene>
    <name evidence="9" type="ORF">CHUDEA2_1450</name>
    <name evidence="10" type="ORF">GY17_00002095</name>
</gene>